<reference evidence="2" key="1">
    <citation type="journal article" date="2024" name="Syst. Appl. Microbiol.">
        <title>First single-strain enrichments of Electrothrix cable bacteria, description of E. aestuarii sp. nov. and E. rattekaaiensis sp. nov., and proposal of a cable bacteria taxonomy following the rules of the SeqCode.</title>
        <authorList>
            <person name="Plum-Jensen L.E."/>
            <person name="Schramm A."/>
            <person name="Marshall I.P.G."/>
        </authorList>
    </citation>
    <scope>NUCLEOTIDE SEQUENCE</scope>
    <source>
        <strain evidence="2">Rat1</strain>
    </source>
</reference>
<proteinExistence type="predicted"/>
<accession>A0AAU8LYM5</accession>
<evidence type="ECO:0000256" key="1">
    <source>
        <dbReference type="SAM" id="SignalP"/>
    </source>
</evidence>
<feature type="chain" id="PRO_5043829412" description="Nickel transport protein" evidence="1">
    <location>
        <begin position="27"/>
        <end position="115"/>
    </location>
</feature>
<dbReference type="EMBL" id="CP159373">
    <property type="protein sequence ID" value="XCN74316.1"/>
    <property type="molecule type" value="Genomic_DNA"/>
</dbReference>
<dbReference type="KEGG" id="eaj:Q3M24_06090"/>
<organism evidence="2">
    <name type="scientific">Candidatus Electrothrix aestuarii</name>
    <dbReference type="NCBI Taxonomy" id="3062594"/>
    <lineage>
        <taxon>Bacteria</taxon>
        <taxon>Pseudomonadati</taxon>
        <taxon>Thermodesulfobacteriota</taxon>
        <taxon>Desulfobulbia</taxon>
        <taxon>Desulfobulbales</taxon>
        <taxon>Desulfobulbaceae</taxon>
        <taxon>Candidatus Electrothrix</taxon>
    </lineage>
</organism>
<reference evidence="2" key="2">
    <citation type="submission" date="2024-06" db="EMBL/GenBank/DDBJ databases">
        <authorList>
            <person name="Plum-Jensen L.E."/>
            <person name="Schramm A."/>
            <person name="Marshall I.P.G."/>
        </authorList>
    </citation>
    <scope>NUCLEOTIDE SEQUENCE</scope>
    <source>
        <strain evidence="2">Rat1</strain>
    </source>
</reference>
<sequence>MKIPSTKFSSFLLLLLALTITGQVQAHSVHGETGSSSEALCTSASYDDGGPMSYANVEITAPNAEVPFQSGRTDRNGYFCFRPDAPGRWKITIKDEDGHFVRLGTKVSKEMLSQH</sequence>
<dbReference type="AlphaFoldDB" id="A0AAU8LYM5"/>
<protein>
    <recommendedName>
        <fullName evidence="3">Nickel transport protein</fullName>
    </recommendedName>
</protein>
<evidence type="ECO:0000313" key="2">
    <source>
        <dbReference type="EMBL" id="XCN74316.1"/>
    </source>
</evidence>
<keyword evidence="1" id="KW-0732">Signal</keyword>
<gene>
    <name evidence="2" type="ORF">Q3M24_06090</name>
</gene>
<evidence type="ECO:0008006" key="3">
    <source>
        <dbReference type="Google" id="ProtNLM"/>
    </source>
</evidence>
<name>A0AAU8LYM5_9BACT</name>
<feature type="signal peptide" evidence="1">
    <location>
        <begin position="1"/>
        <end position="26"/>
    </location>
</feature>
<dbReference type="SUPFAM" id="SSF49478">
    <property type="entry name" value="Cna protein B-type domain"/>
    <property type="match status" value="1"/>
</dbReference>